<dbReference type="InterPro" id="IPR036388">
    <property type="entry name" value="WH-like_DNA-bd_sf"/>
</dbReference>
<dbReference type="InterPro" id="IPR036390">
    <property type="entry name" value="WH_DNA-bd_sf"/>
</dbReference>
<comment type="subcellular location">
    <subcellularLocation>
        <location evidence="1">Nucleus</location>
    </subcellularLocation>
</comment>
<dbReference type="AlphaFoldDB" id="A0A1X0R0E7"/>
<keyword evidence="6" id="KW-0539">Nucleus</keyword>
<dbReference type="Gene3D" id="1.10.10.10">
    <property type="entry name" value="Winged helix-like DNA-binding domain superfamily/Winged helix DNA-binding domain"/>
    <property type="match status" value="1"/>
</dbReference>
<evidence type="ECO:0000256" key="1">
    <source>
        <dbReference type="ARBA" id="ARBA00004123"/>
    </source>
</evidence>
<dbReference type="FunFam" id="1.10.10.10:FF:000027">
    <property type="entry name" value="Heat shock transcription factor 1"/>
    <property type="match status" value="1"/>
</dbReference>
<reference evidence="10" key="1">
    <citation type="journal article" date="2016" name="Proc. Natl. Acad. Sci. U.S.A.">
        <title>Lipid metabolic changes in an early divergent fungus govern the establishment of a mutualistic symbiosis with endobacteria.</title>
        <authorList>
            <person name="Lastovetsky O.A."/>
            <person name="Gaspar M.L."/>
            <person name="Mondo S.J."/>
            <person name="LaButti K.M."/>
            <person name="Sandor L."/>
            <person name="Grigoriev I.V."/>
            <person name="Henry S.A."/>
            <person name="Pawlowska T.E."/>
        </authorList>
    </citation>
    <scope>NUCLEOTIDE SEQUENCE [LARGE SCALE GENOMIC DNA]</scope>
    <source>
        <strain evidence="10">ATCC 52814</strain>
    </source>
</reference>
<feature type="compositionally biased region" description="Polar residues" evidence="8">
    <location>
        <begin position="85"/>
        <end position="101"/>
    </location>
</feature>
<dbReference type="PANTHER" id="PTHR10015">
    <property type="entry name" value="HEAT SHOCK TRANSCRIPTION FACTOR"/>
    <property type="match status" value="1"/>
</dbReference>
<keyword evidence="5" id="KW-0804">Transcription</keyword>
<protein>
    <recommendedName>
        <fullName evidence="9">HSF-type DNA-binding domain-containing protein</fullName>
    </recommendedName>
</protein>
<dbReference type="GO" id="GO:0005634">
    <property type="term" value="C:nucleus"/>
    <property type="evidence" value="ECO:0007669"/>
    <property type="project" value="UniProtKB-SubCell"/>
</dbReference>
<dbReference type="VEuPathDB" id="FungiDB:BCV72DRAFT_229818"/>
<dbReference type="Pfam" id="PF00447">
    <property type="entry name" value="HSF_DNA-bind"/>
    <property type="match status" value="1"/>
</dbReference>
<evidence type="ECO:0000256" key="8">
    <source>
        <dbReference type="SAM" id="MobiDB-lite"/>
    </source>
</evidence>
<feature type="region of interest" description="Disordered" evidence="8">
    <location>
        <begin position="1"/>
        <end position="101"/>
    </location>
</feature>
<comment type="similarity">
    <text evidence="2 7">Belongs to the HSF family.</text>
</comment>
<evidence type="ECO:0000256" key="5">
    <source>
        <dbReference type="ARBA" id="ARBA00023163"/>
    </source>
</evidence>
<feature type="compositionally biased region" description="Low complexity" evidence="8">
    <location>
        <begin position="26"/>
        <end position="56"/>
    </location>
</feature>
<dbReference type="EMBL" id="KV921944">
    <property type="protein sequence ID" value="ORE05470.1"/>
    <property type="molecule type" value="Genomic_DNA"/>
</dbReference>
<feature type="region of interest" description="Disordered" evidence="8">
    <location>
        <begin position="480"/>
        <end position="514"/>
    </location>
</feature>
<dbReference type="OrthoDB" id="60033at2759"/>
<dbReference type="GO" id="GO:0043565">
    <property type="term" value="F:sequence-specific DNA binding"/>
    <property type="evidence" value="ECO:0007669"/>
    <property type="project" value="InterPro"/>
</dbReference>
<dbReference type="PANTHER" id="PTHR10015:SF427">
    <property type="entry name" value="HEAT SHOCK FACTOR PROTEIN"/>
    <property type="match status" value="1"/>
</dbReference>
<evidence type="ECO:0000256" key="2">
    <source>
        <dbReference type="ARBA" id="ARBA00006403"/>
    </source>
</evidence>
<evidence type="ECO:0000256" key="7">
    <source>
        <dbReference type="RuleBase" id="RU004020"/>
    </source>
</evidence>
<sequence>MKKPQPQPIQKLRPNEQPLTRKRSHSASSSASSDSPGAFSNTFSDSGSSSMTSNASNHMKRTRSVHNVDPSSSGDSSNTSSSSSAPQTGRNSSSSNNQRLTAQRSVPAFLNKLYNMVSDASTDSLIRWSTDGNSFIVERHEEFAKKVLPRFYKHNTFASFVRQLNMYDFHKIPHLQQGVLISDSNSHEIWEFSNPHFQRGRPDLLILVTRKKNKDRDNMDGDAPSVASLADDLALIKKHQETIGNQLKELHRDNEILWQETLNSREKYHRHQEAIEKILLFLTAVFTNNDQLALPMGSNGTDVLLKGLIEEAASLAGITIDQDKVNDIKLSSTSLGPATLTNILSSVLKLYSINQSDQLPQQIKPNIDFTPTVAPSSIEELKPPSLADFSQTLNTATRSAQSITQDISMLQMNIESLANNLGIDPNQFDEDMETDQMPANYAWNPESYDIANDSIIIQKEPEEIITPPGMAAAIPPKFNLQFPGAGHPEEQQRNKSSQQIFQTQASKSQLKPQEKYIPQRTAYPISADNHTSSVTDIKSMNIGYQQFISSMNALNSHYSNTNDIPGYISAPTTSAVGTSTGVSPVTNDPHRTVNTRYFANDVNTIDQQTITPVQPQPQHQQPRQLDTYGFVNLQNNYASNIPEQPFYNKR</sequence>
<dbReference type="SUPFAM" id="SSF46785">
    <property type="entry name" value="Winged helix' DNA-binding domain"/>
    <property type="match status" value="1"/>
</dbReference>
<evidence type="ECO:0000313" key="10">
    <source>
        <dbReference type="EMBL" id="ORE05470.1"/>
    </source>
</evidence>
<organism evidence="10">
    <name type="scientific">Rhizopus microsporus var. microsporus</name>
    <dbReference type="NCBI Taxonomy" id="86635"/>
    <lineage>
        <taxon>Eukaryota</taxon>
        <taxon>Fungi</taxon>
        <taxon>Fungi incertae sedis</taxon>
        <taxon>Mucoromycota</taxon>
        <taxon>Mucoromycotina</taxon>
        <taxon>Mucoromycetes</taxon>
        <taxon>Mucorales</taxon>
        <taxon>Mucorineae</taxon>
        <taxon>Rhizopodaceae</taxon>
        <taxon>Rhizopus</taxon>
    </lineage>
</organism>
<dbReference type="Proteomes" id="UP000242414">
    <property type="component" value="Unassembled WGS sequence"/>
</dbReference>
<dbReference type="PRINTS" id="PR00056">
    <property type="entry name" value="HSFDOMAIN"/>
</dbReference>
<evidence type="ECO:0000259" key="9">
    <source>
        <dbReference type="SMART" id="SM00415"/>
    </source>
</evidence>
<evidence type="ECO:0000256" key="6">
    <source>
        <dbReference type="ARBA" id="ARBA00023242"/>
    </source>
</evidence>
<accession>A0A1X0R0E7</accession>
<name>A0A1X0R0E7_RHIZD</name>
<keyword evidence="3" id="KW-0805">Transcription regulation</keyword>
<dbReference type="GO" id="GO:0003700">
    <property type="term" value="F:DNA-binding transcription factor activity"/>
    <property type="evidence" value="ECO:0007669"/>
    <property type="project" value="InterPro"/>
</dbReference>
<dbReference type="SMART" id="SM00415">
    <property type="entry name" value="HSF"/>
    <property type="match status" value="1"/>
</dbReference>
<gene>
    <name evidence="10" type="ORF">BCV72DRAFT_229818</name>
</gene>
<feature type="compositionally biased region" description="Polar residues" evidence="8">
    <location>
        <begin position="494"/>
        <end position="511"/>
    </location>
</feature>
<proteinExistence type="inferred from homology"/>
<keyword evidence="4" id="KW-0238">DNA-binding</keyword>
<feature type="domain" description="HSF-type DNA-binding" evidence="9">
    <location>
        <begin position="105"/>
        <end position="211"/>
    </location>
</feature>
<dbReference type="InterPro" id="IPR000232">
    <property type="entry name" value="HSF_DNA-bd"/>
</dbReference>
<evidence type="ECO:0000256" key="3">
    <source>
        <dbReference type="ARBA" id="ARBA00023015"/>
    </source>
</evidence>
<feature type="compositionally biased region" description="Low complexity" evidence="8">
    <location>
        <begin position="71"/>
        <end position="84"/>
    </location>
</feature>
<evidence type="ECO:0000256" key="4">
    <source>
        <dbReference type="ARBA" id="ARBA00023125"/>
    </source>
</evidence>